<sequence>MQFTLAEWPLERLQTVPTACFNILVSDMGLILLQRWWRKHLLARYQRKAKVLELQQDALRKKMDVLERRMLALDGLESRKERQLGDQSRSSNSNQQSSAVSMKRSGGDDYHEDKPRLGRREQEVTPSAGPRRLMQPLKLQSPVMLSIDTASMGQKRDVIPPAPSTLRYQDAIEAVEVSLVSLMRVVHTAFDRKVPSVGGKAPPVVLVATTQATIRRHLSDVHSNLLAAMQAHDSPDWTAIDHLDDPLPYSLGSLPWKRLMDDWAKGDADKIGDLTRWLALALNPDDCTDALPPLELTCLQPMVMEGFLRLVVPTLRECRRGIRVQSKPVQGSVLRLDVCNPM</sequence>
<accession>A0A425DFG8</accession>
<organism evidence="3 4">
    <name type="scientific">Aphanomyces astaci</name>
    <name type="common">Crayfish plague agent</name>
    <dbReference type="NCBI Taxonomy" id="112090"/>
    <lineage>
        <taxon>Eukaryota</taxon>
        <taxon>Sar</taxon>
        <taxon>Stramenopiles</taxon>
        <taxon>Oomycota</taxon>
        <taxon>Saprolegniomycetes</taxon>
        <taxon>Saprolegniales</taxon>
        <taxon>Verrucalvaceae</taxon>
        <taxon>Aphanomyces</taxon>
    </lineage>
</organism>
<reference evidence="3" key="1">
    <citation type="submission" date="2018-07" db="EMBL/GenBank/DDBJ databases">
        <title>Annotation of Aphanomyces astaci genome assembly.</title>
        <authorList>
            <person name="Studholme D.J."/>
        </authorList>
    </citation>
    <scope>NUCLEOTIDE SEQUENCE [LARGE SCALE GENOMIC DNA]</scope>
    <source>
        <strain evidence="3">Pc</strain>
    </source>
</reference>
<gene>
    <name evidence="3" type="ORF">B5M09_001903</name>
</gene>
<keyword evidence="1" id="KW-0175">Coiled coil</keyword>
<dbReference type="AlphaFoldDB" id="A0A425DFG8"/>
<feature type="compositionally biased region" description="Low complexity" evidence="2">
    <location>
        <begin position="87"/>
        <end position="98"/>
    </location>
</feature>
<feature type="compositionally biased region" description="Basic and acidic residues" evidence="2">
    <location>
        <begin position="105"/>
        <end position="123"/>
    </location>
</feature>
<evidence type="ECO:0000313" key="3">
    <source>
        <dbReference type="EMBL" id="RQM27980.1"/>
    </source>
</evidence>
<dbReference type="VEuPathDB" id="FungiDB:H257_06662"/>
<evidence type="ECO:0000256" key="2">
    <source>
        <dbReference type="SAM" id="MobiDB-lite"/>
    </source>
</evidence>
<name>A0A425DFG8_APHAT</name>
<protein>
    <submittedName>
        <fullName evidence="3">Uncharacterized protein</fullName>
    </submittedName>
</protein>
<feature type="region of interest" description="Disordered" evidence="2">
    <location>
        <begin position="77"/>
        <end position="136"/>
    </location>
</feature>
<dbReference type="EMBL" id="MZMZ02001911">
    <property type="protein sequence ID" value="RQM27980.1"/>
    <property type="molecule type" value="Genomic_DNA"/>
</dbReference>
<comment type="caution">
    <text evidence="3">The sequence shown here is derived from an EMBL/GenBank/DDBJ whole genome shotgun (WGS) entry which is preliminary data.</text>
</comment>
<keyword evidence="4" id="KW-1185">Reference proteome</keyword>
<evidence type="ECO:0000313" key="4">
    <source>
        <dbReference type="Proteomes" id="UP000284702"/>
    </source>
</evidence>
<proteinExistence type="predicted"/>
<evidence type="ECO:0000256" key="1">
    <source>
        <dbReference type="SAM" id="Coils"/>
    </source>
</evidence>
<dbReference type="Proteomes" id="UP000284702">
    <property type="component" value="Unassembled WGS sequence"/>
</dbReference>
<feature type="coiled-coil region" evidence="1">
    <location>
        <begin position="42"/>
        <end position="69"/>
    </location>
</feature>